<dbReference type="PANTHER" id="PTHR43080">
    <property type="entry name" value="CBS DOMAIN-CONTAINING PROTEIN CBSX3, MITOCHONDRIAL"/>
    <property type="match status" value="1"/>
</dbReference>
<dbReference type="EMBL" id="BAABHD010000074">
    <property type="protein sequence ID" value="GAA4463563.1"/>
    <property type="molecule type" value="Genomic_DNA"/>
</dbReference>
<dbReference type="Pfam" id="PF00571">
    <property type="entry name" value="CBS"/>
    <property type="match status" value="2"/>
</dbReference>
<evidence type="ECO:0000256" key="2">
    <source>
        <dbReference type="PROSITE-ProRule" id="PRU00703"/>
    </source>
</evidence>
<evidence type="ECO:0000313" key="5">
    <source>
        <dbReference type="Proteomes" id="UP001501175"/>
    </source>
</evidence>
<evidence type="ECO:0000256" key="1">
    <source>
        <dbReference type="ARBA" id="ARBA00023122"/>
    </source>
</evidence>
<dbReference type="Gene3D" id="3.10.580.10">
    <property type="entry name" value="CBS-domain"/>
    <property type="match status" value="1"/>
</dbReference>
<comment type="caution">
    <text evidence="4">The sequence shown here is derived from an EMBL/GenBank/DDBJ whole genome shotgun (WGS) entry which is preliminary data.</text>
</comment>
<dbReference type="Proteomes" id="UP001501175">
    <property type="component" value="Unassembled WGS sequence"/>
</dbReference>
<dbReference type="RefSeq" id="WP_345246686.1">
    <property type="nucleotide sequence ID" value="NZ_BAABHD010000074.1"/>
</dbReference>
<feature type="domain" description="CBS" evidence="3">
    <location>
        <begin position="12"/>
        <end position="68"/>
    </location>
</feature>
<keyword evidence="1 2" id="KW-0129">CBS domain</keyword>
<dbReference type="SMART" id="SM00116">
    <property type="entry name" value="CBS"/>
    <property type="match status" value="2"/>
</dbReference>
<dbReference type="InterPro" id="IPR046342">
    <property type="entry name" value="CBS_dom_sf"/>
</dbReference>
<keyword evidence="5" id="KW-1185">Reference proteome</keyword>
<dbReference type="PANTHER" id="PTHR43080:SF2">
    <property type="entry name" value="CBS DOMAIN-CONTAINING PROTEIN"/>
    <property type="match status" value="1"/>
</dbReference>
<gene>
    <name evidence="4" type="ORF">GCM10023189_41740</name>
</gene>
<dbReference type="SUPFAM" id="SSF54631">
    <property type="entry name" value="CBS-domain pair"/>
    <property type="match status" value="1"/>
</dbReference>
<organism evidence="4 5">
    <name type="scientific">Nibrella saemangeumensis</name>
    <dbReference type="NCBI Taxonomy" id="1084526"/>
    <lineage>
        <taxon>Bacteria</taxon>
        <taxon>Pseudomonadati</taxon>
        <taxon>Bacteroidota</taxon>
        <taxon>Cytophagia</taxon>
        <taxon>Cytophagales</taxon>
        <taxon>Spirosomataceae</taxon>
        <taxon>Nibrella</taxon>
    </lineage>
</organism>
<dbReference type="InterPro" id="IPR044725">
    <property type="entry name" value="CBSX3_CBS_dom"/>
</dbReference>
<dbReference type="CDD" id="cd04623">
    <property type="entry name" value="CBS_pair_bac_euk"/>
    <property type="match status" value="1"/>
</dbReference>
<proteinExistence type="predicted"/>
<dbReference type="PROSITE" id="PS51371">
    <property type="entry name" value="CBS"/>
    <property type="match status" value="2"/>
</dbReference>
<sequence>MISVKKILQNKAQSGVCSVRPDDMVIDALNLMADCNIGAVVVMDGEELVGIFSERDYARKGIRQGRKAKSTPVSEVMTPKVFTVTPDMDIYDCMKLFSEKRFRHLPVMEEDKVAGVLSIGDVVSAIMKEQSEHIQYLEQYITNA</sequence>
<evidence type="ECO:0000313" key="4">
    <source>
        <dbReference type="EMBL" id="GAA4463563.1"/>
    </source>
</evidence>
<protein>
    <submittedName>
        <fullName evidence="4">CBS domain-containing protein</fullName>
    </submittedName>
</protein>
<reference evidence="5" key="1">
    <citation type="journal article" date="2019" name="Int. J. Syst. Evol. Microbiol.">
        <title>The Global Catalogue of Microorganisms (GCM) 10K type strain sequencing project: providing services to taxonomists for standard genome sequencing and annotation.</title>
        <authorList>
            <consortium name="The Broad Institute Genomics Platform"/>
            <consortium name="The Broad Institute Genome Sequencing Center for Infectious Disease"/>
            <person name="Wu L."/>
            <person name="Ma J."/>
        </authorList>
    </citation>
    <scope>NUCLEOTIDE SEQUENCE [LARGE SCALE GENOMIC DNA]</scope>
    <source>
        <strain evidence="5">JCM 17927</strain>
    </source>
</reference>
<dbReference type="InterPro" id="IPR000644">
    <property type="entry name" value="CBS_dom"/>
</dbReference>
<evidence type="ECO:0000259" key="3">
    <source>
        <dbReference type="PROSITE" id="PS51371"/>
    </source>
</evidence>
<name>A0ABP8NCI1_9BACT</name>
<dbReference type="InterPro" id="IPR051257">
    <property type="entry name" value="Diverse_CBS-Domain"/>
</dbReference>
<accession>A0ABP8NCI1</accession>
<feature type="domain" description="CBS" evidence="3">
    <location>
        <begin position="77"/>
        <end position="132"/>
    </location>
</feature>